<evidence type="ECO:0000313" key="1">
    <source>
        <dbReference type="EMBL" id="MFC3175017.1"/>
    </source>
</evidence>
<evidence type="ECO:0000313" key="2">
    <source>
        <dbReference type="Proteomes" id="UP001595604"/>
    </source>
</evidence>
<keyword evidence="2" id="KW-1185">Reference proteome</keyword>
<dbReference type="RefSeq" id="WP_379510392.1">
    <property type="nucleotide sequence ID" value="NZ_JBHRTQ010000010.1"/>
</dbReference>
<comment type="caution">
    <text evidence="1">The sequence shown here is derived from an EMBL/GenBank/DDBJ whole genome shotgun (WGS) entry which is preliminary data.</text>
</comment>
<evidence type="ECO:0008006" key="3">
    <source>
        <dbReference type="Google" id="ProtNLM"/>
    </source>
</evidence>
<dbReference type="Proteomes" id="UP001595604">
    <property type="component" value="Unassembled WGS sequence"/>
</dbReference>
<dbReference type="EMBL" id="JBHRTQ010000010">
    <property type="protein sequence ID" value="MFC3175017.1"/>
    <property type="molecule type" value="Genomic_DNA"/>
</dbReference>
<name>A0ABV7IXU1_9SPHN</name>
<protein>
    <recommendedName>
        <fullName evidence="3">Apea-like HEPN domain-containing protein</fullName>
    </recommendedName>
</protein>
<sequence>MPHRHPAGHPLHPDSLKEKQRALRDGFPTPLTLRVHRALSWLRRAEDEANDGDVRFILLWIGFNATYAGDVGLALGAEIQRERDLFMRFFTTLVAFDGKHRIYDMVWQRFPQEIRVLLDNRYVFAPFWHHHNGVAGFADWRDRLERDRLAINSALARHDTATILSILFGRLYVLRNQLVHGGATWNSSANRNQVRDGTALLGCLLPLFVDLMMDNPAFAWPMPNYPVVE</sequence>
<reference evidence="2" key="1">
    <citation type="journal article" date="2019" name="Int. J. Syst. Evol. Microbiol.">
        <title>The Global Catalogue of Microorganisms (GCM) 10K type strain sequencing project: providing services to taxonomists for standard genome sequencing and annotation.</title>
        <authorList>
            <consortium name="The Broad Institute Genomics Platform"/>
            <consortium name="The Broad Institute Genome Sequencing Center for Infectious Disease"/>
            <person name="Wu L."/>
            <person name="Ma J."/>
        </authorList>
    </citation>
    <scope>NUCLEOTIDE SEQUENCE [LARGE SCALE GENOMIC DNA]</scope>
    <source>
        <strain evidence="2">KCTC 42984</strain>
    </source>
</reference>
<accession>A0ABV7IXU1</accession>
<proteinExistence type="predicted"/>
<organism evidence="1 2">
    <name type="scientific">Novosphingobium bradum</name>
    <dbReference type="NCBI Taxonomy" id="1737444"/>
    <lineage>
        <taxon>Bacteria</taxon>
        <taxon>Pseudomonadati</taxon>
        <taxon>Pseudomonadota</taxon>
        <taxon>Alphaproteobacteria</taxon>
        <taxon>Sphingomonadales</taxon>
        <taxon>Sphingomonadaceae</taxon>
        <taxon>Novosphingobium</taxon>
    </lineage>
</organism>
<gene>
    <name evidence="1" type="ORF">ACFOD9_12225</name>
</gene>